<feature type="compositionally biased region" description="Polar residues" evidence="2">
    <location>
        <begin position="325"/>
        <end position="341"/>
    </location>
</feature>
<reference evidence="4 5" key="1">
    <citation type="submission" date="2019-02" db="EMBL/GenBank/DDBJ databases">
        <authorList>
            <consortium name="Pathogen Informatics"/>
        </authorList>
    </citation>
    <scope>NUCLEOTIDE SEQUENCE [LARGE SCALE GENOMIC DNA]</scope>
    <source>
        <strain evidence="4 5">3012STDY7089603</strain>
    </source>
</reference>
<evidence type="ECO:0000313" key="4">
    <source>
        <dbReference type="EMBL" id="VFB17063.1"/>
    </source>
</evidence>
<evidence type="ECO:0000256" key="1">
    <source>
        <dbReference type="ARBA" id="ARBA00093462"/>
    </source>
</evidence>
<keyword evidence="5" id="KW-1185">Reference proteome</keyword>
<dbReference type="Gene3D" id="1.10.10.630">
    <property type="entry name" value="DnaD domain-like"/>
    <property type="match status" value="2"/>
</dbReference>
<dbReference type="InterPro" id="IPR017019">
    <property type="entry name" value="DNA_replication_prd_bac"/>
</dbReference>
<sequence length="366" mass="42075">MVYLFLYVKEVGRKKGGAMTFYKKEASMDLGDTVISNIFLREYMPQADGNFVKVYLLAYGYALAGVQDKDNASLAKSLQLLESDVHRAWTYWQDQGIVEKIPREDSQDSLDYDVYFVDLKELYIKNVYIPSGSKPNFQSLTQPMSDPQLADLMAKGEFFLRRAMSYQEKRDLANWVLDYNMPPKMVEEALRYSTEVQNKYDLRYIQRVVQNWSSQGIRSMEALEANVQARNKDYYRYRKVMAAMGLGNKPYSQADMEEVNSWFNDLGFSEEMVLEACSRSVLTANPNVAYIKGVLTSWYKKGIFTLEDIAKKDLKPSGKAIPSKVKSQGNKFHNFSQSSADFSPEELEDLARKKSRGYGKQRGDLE</sequence>
<feature type="region of interest" description="Disordered" evidence="2">
    <location>
        <begin position="317"/>
        <end position="366"/>
    </location>
</feature>
<feature type="domain" description="DnaB/C C-terminal" evidence="3">
    <location>
        <begin position="161"/>
        <end position="225"/>
    </location>
</feature>
<accession>A0A8H2M6X0</accession>
<comment type="similarity">
    <text evidence="1">Belongs to the DnaB/DnaD family.</text>
</comment>
<dbReference type="AlphaFoldDB" id="A0A8H2M6X0"/>
<organism evidence="4 5">
    <name type="scientific">Urinicoccus massiliensis</name>
    <dbReference type="NCBI Taxonomy" id="1723382"/>
    <lineage>
        <taxon>Bacteria</taxon>
        <taxon>Bacillati</taxon>
        <taxon>Bacillota</taxon>
        <taxon>Tissierellia</taxon>
        <taxon>Tissierellales</taxon>
        <taxon>Peptoniphilaceae</taxon>
        <taxon>Urinicoccus</taxon>
    </lineage>
</organism>
<name>A0A8H2M6X0_9FIRM</name>
<gene>
    <name evidence="4" type="ORF">NCTC13150_01646</name>
</gene>
<evidence type="ECO:0000313" key="5">
    <source>
        <dbReference type="Proteomes" id="UP000377798"/>
    </source>
</evidence>
<dbReference type="PIRSF" id="PIRSF033722">
    <property type="entry name" value="DnaD_CA_C3587_prd"/>
    <property type="match status" value="1"/>
</dbReference>
<comment type="caution">
    <text evidence="4">The sequence shown here is derived from an EMBL/GenBank/DDBJ whole genome shotgun (WGS) entry which is preliminary data.</text>
</comment>
<dbReference type="Pfam" id="PF07261">
    <property type="entry name" value="DnaB_2"/>
    <property type="match status" value="2"/>
</dbReference>
<evidence type="ECO:0000256" key="2">
    <source>
        <dbReference type="SAM" id="MobiDB-lite"/>
    </source>
</evidence>
<proteinExistence type="inferred from homology"/>
<dbReference type="SUPFAM" id="SSF158499">
    <property type="entry name" value="DnaD domain-like"/>
    <property type="match status" value="2"/>
</dbReference>
<dbReference type="EMBL" id="CAACYI010000001">
    <property type="protein sequence ID" value="VFB17063.1"/>
    <property type="molecule type" value="Genomic_DNA"/>
</dbReference>
<evidence type="ECO:0000259" key="3">
    <source>
        <dbReference type="Pfam" id="PF07261"/>
    </source>
</evidence>
<dbReference type="PANTHER" id="PTHR37293:SF5">
    <property type="entry name" value="DNA REPLICATION PROTEIN"/>
    <property type="match status" value="1"/>
</dbReference>
<dbReference type="NCBIfam" id="TIGR01446">
    <property type="entry name" value="DnaD_dom"/>
    <property type="match status" value="2"/>
</dbReference>
<dbReference type="InterPro" id="IPR053162">
    <property type="entry name" value="DnaD"/>
</dbReference>
<protein>
    <submittedName>
        <fullName evidence="4">DnaD domain protein</fullName>
    </submittedName>
</protein>
<dbReference type="PANTHER" id="PTHR37293">
    <property type="entry name" value="PHAGE REPLICATION PROTEIN-RELATED"/>
    <property type="match status" value="1"/>
</dbReference>
<feature type="domain" description="DnaB/C C-terminal" evidence="3">
    <location>
        <begin position="249"/>
        <end position="311"/>
    </location>
</feature>
<dbReference type="InterPro" id="IPR034829">
    <property type="entry name" value="DnaD-like_sf"/>
</dbReference>
<dbReference type="InterPro" id="IPR006343">
    <property type="entry name" value="DnaB/C_C"/>
</dbReference>
<dbReference type="Proteomes" id="UP000377798">
    <property type="component" value="Unassembled WGS sequence"/>
</dbReference>